<keyword evidence="5 7" id="KW-1133">Transmembrane helix</keyword>
<evidence type="ECO:0000256" key="2">
    <source>
        <dbReference type="ARBA" id="ARBA00005745"/>
    </source>
</evidence>
<comment type="subcellular location">
    <subcellularLocation>
        <location evidence="1">Cell membrane</location>
        <topology evidence="1">Multi-pass membrane protein</topology>
    </subcellularLocation>
</comment>
<dbReference type="AlphaFoldDB" id="A0A366EI63"/>
<dbReference type="OrthoDB" id="2974223at2"/>
<keyword evidence="6 7" id="KW-0472">Membrane</keyword>
<dbReference type="RefSeq" id="WP_113866047.1">
    <property type="nucleotide sequence ID" value="NZ_BAABQN010000001.1"/>
</dbReference>
<name>A0A366EI63_9BACI</name>
<feature type="transmembrane region" description="Helical" evidence="7">
    <location>
        <begin position="314"/>
        <end position="335"/>
    </location>
</feature>
<evidence type="ECO:0000259" key="8">
    <source>
        <dbReference type="Pfam" id="PF00482"/>
    </source>
</evidence>
<dbReference type="Pfam" id="PF00482">
    <property type="entry name" value="T2SSF"/>
    <property type="match status" value="2"/>
</dbReference>
<evidence type="ECO:0000313" key="9">
    <source>
        <dbReference type="EMBL" id="RBP01410.1"/>
    </source>
</evidence>
<keyword evidence="3" id="KW-1003">Cell membrane</keyword>
<keyword evidence="4 7" id="KW-0812">Transmembrane</keyword>
<dbReference type="GO" id="GO:0005886">
    <property type="term" value="C:plasma membrane"/>
    <property type="evidence" value="ECO:0007669"/>
    <property type="project" value="UniProtKB-SubCell"/>
</dbReference>
<dbReference type="EMBL" id="QNRI01000001">
    <property type="protein sequence ID" value="RBP01410.1"/>
    <property type="molecule type" value="Genomic_DNA"/>
</dbReference>
<reference evidence="9 10" key="1">
    <citation type="submission" date="2018-06" db="EMBL/GenBank/DDBJ databases">
        <title>Genomic Encyclopedia of Type Strains, Phase IV (KMG-IV): sequencing the most valuable type-strain genomes for metagenomic binning, comparative biology and taxonomic classification.</title>
        <authorList>
            <person name="Goeker M."/>
        </authorList>
    </citation>
    <scope>NUCLEOTIDE SEQUENCE [LARGE SCALE GENOMIC DNA]</scope>
    <source>
        <strain evidence="9 10">DSM 15140</strain>
    </source>
</reference>
<evidence type="ECO:0000256" key="7">
    <source>
        <dbReference type="SAM" id="Phobius"/>
    </source>
</evidence>
<dbReference type="InterPro" id="IPR018076">
    <property type="entry name" value="T2SS_GspF_dom"/>
</dbReference>
<evidence type="ECO:0000256" key="3">
    <source>
        <dbReference type="ARBA" id="ARBA00022475"/>
    </source>
</evidence>
<organism evidence="9 10">
    <name type="scientific">Paraliobacillus ryukyuensis</name>
    <dbReference type="NCBI Taxonomy" id="200904"/>
    <lineage>
        <taxon>Bacteria</taxon>
        <taxon>Bacillati</taxon>
        <taxon>Bacillota</taxon>
        <taxon>Bacilli</taxon>
        <taxon>Bacillales</taxon>
        <taxon>Bacillaceae</taxon>
        <taxon>Paraliobacillus</taxon>
    </lineage>
</organism>
<feature type="transmembrane region" description="Helical" evidence="7">
    <location>
        <begin position="165"/>
        <end position="185"/>
    </location>
</feature>
<feature type="transmembrane region" description="Helical" evidence="7">
    <location>
        <begin position="116"/>
        <end position="135"/>
    </location>
</feature>
<evidence type="ECO:0000256" key="4">
    <source>
        <dbReference type="ARBA" id="ARBA00022692"/>
    </source>
</evidence>
<protein>
    <submittedName>
        <fullName evidence="9">Competence-related pilin export protein ComGB</fullName>
    </submittedName>
</protein>
<feature type="domain" description="Type II secretion system protein GspF" evidence="8">
    <location>
        <begin position="22"/>
        <end position="140"/>
    </location>
</feature>
<dbReference type="PANTHER" id="PTHR30012:SF0">
    <property type="entry name" value="TYPE II SECRETION SYSTEM PROTEIN F-RELATED"/>
    <property type="match status" value="1"/>
</dbReference>
<comment type="similarity">
    <text evidence="2">Belongs to the GSP F family.</text>
</comment>
<dbReference type="Proteomes" id="UP000252254">
    <property type="component" value="Unassembled WGS sequence"/>
</dbReference>
<evidence type="ECO:0000256" key="6">
    <source>
        <dbReference type="ARBA" id="ARBA00023136"/>
    </source>
</evidence>
<evidence type="ECO:0000256" key="1">
    <source>
        <dbReference type="ARBA" id="ARBA00004651"/>
    </source>
</evidence>
<keyword evidence="10" id="KW-1185">Reference proteome</keyword>
<dbReference type="InterPro" id="IPR003004">
    <property type="entry name" value="GspF/PilC"/>
</dbReference>
<dbReference type="PRINTS" id="PR00812">
    <property type="entry name" value="BCTERIALGSPF"/>
</dbReference>
<feature type="domain" description="Type II secretion system protein GspF" evidence="8">
    <location>
        <begin position="218"/>
        <end position="340"/>
    </location>
</feature>
<dbReference type="STRING" id="200904.GCA_900168775_02528"/>
<accession>A0A366EI63</accession>
<dbReference type="InterPro" id="IPR042094">
    <property type="entry name" value="T2SS_GspF_sf"/>
</dbReference>
<evidence type="ECO:0000256" key="5">
    <source>
        <dbReference type="ARBA" id="ARBA00022989"/>
    </source>
</evidence>
<comment type="caution">
    <text evidence="9">The sequence shown here is derived from an EMBL/GenBank/DDBJ whole genome shotgun (WGS) entry which is preliminary data.</text>
</comment>
<gene>
    <name evidence="9" type="ORF">DES48_101147</name>
</gene>
<dbReference type="Gene3D" id="1.20.81.30">
    <property type="entry name" value="Type II secretion system (T2SS), domain F"/>
    <property type="match status" value="2"/>
</dbReference>
<evidence type="ECO:0000313" key="10">
    <source>
        <dbReference type="Proteomes" id="UP000252254"/>
    </source>
</evidence>
<proteinExistence type="inferred from homology"/>
<sequence length="348" mass="40493">MHMDLAKKSKFKKLSSSEQNKFLIRLTRLLEQDYSLIDALNAMKWNATWKEQINHLMGALKRGKSIDDALQQAKFDNKVVSFLYFANAHGNMSKALKQSIQLIEQNNQLWIKFKQAIRYPVVLFLLFISLLYFIKSYVFPAFMQLFASTAYVSNITLLALQIIQLFFHALIIGTLLIALTSLTWLLMQRHCNVETIITIYQRLPIMRLFAQTYTTFLFTLHLSSLLQSGLSLKRSLTVLTQQSHYQIIRYYSNMLIDHLAGGLSIEHILPSLHLLAPDLETIFFKNNNVEELAKDMRGFADHLLEQMQNKTKKIIAWIQPTFFVMMATSIIFIYMSLLYPMFQLIQTI</sequence>
<dbReference type="PANTHER" id="PTHR30012">
    <property type="entry name" value="GENERAL SECRETION PATHWAY PROTEIN"/>
    <property type="match status" value="1"/>
</dbReference>